<evidence type="ECO:0000313" key="5">
    <source>
        <dbReference type="EMBL" id="RMX57074.1"/>
    </source>
</evidence>
<evidence type="ECO:0008006" key="7">
    <source>
        <dbReference type="Google" id="ProtNLM"/>
    </source>
</evidence>
<dbReference type="PANTHER" id="PTHR24223">
    <property type="entry name" value="ATP-BINDING CASSETTE SUB-FAMILY C"/>
    <property type="match status" value="1"/>
</dbReference>
<proteinExistence type="inferred from homology"/>
<protein>
    <recommendedName>
        <fullName evidence="7">ABC transporter domain-containing protein</fullName>
    </recommendedName>
</protein>
<dbReference type="STRING" id="46731.A0A3M6UU34"/>
<sequence>MSIEVLGREPSQQLYQDLADCRATLGPSERQLISFARALLQKNKFIVIDKASSTVEYRTDRLIQEVVRNCLLDSTVITIPHRLSTIIDYDCVMMLDCGKIMELDKPKVLLKKDADYFAHLYGNQCPS</sequence>
<organism evidence="5 6">
    <name type="scientific">Pocillopora damicornis</name>
    <name type="common">Cauliflower coral</name>
    <name type="synonym">Millepora damicornis</name>
    <dbReference type="NCBI Taxonomy" id="46731"/>
    <lineage>
        <taxon>Eukaryota</taxon>
        <taxon>Metazoa</taxon>
        <taxon>Cnidaria</taxon>
        <taxon>Anthozoa</taxon>
        <taxon>Hexacorallia</taxon>
        <taxon>Scleractinia</taxon>
        <taxon>Astrocoeniina</taxon>
        <taxon>Pocilloporidae</taxon>
        <taxon>Pocillopora</taxon>
    </lineage>
</organism>
<dbReference type="EMBL" id="RCHS01000744">
    <property type="protein sequence ID" value="RMX57074.1"/>
    <property type="molecule type" value="Genomic_DNA"/>
</dbReference>
<keyword evidence="3" id="KW-0547">Nucleotide-binding</keyword>
<evidence type="ECO:0000313" key="6">
    <source>
        <dbReference type="Proteomes" id="UP000275408"/>
    </source>
</evidence>
<dbReference type="GO" id="GO:0042626">
    <property type="term" value="F:ATPase-coupled transmembrane transporter activity"/>
    <property type="evidence" value="ECO:0007669"/>
    <property type="project" value="TreeGrafter"/>
</dbReference>
<comment type="subcellular location">
    <subcellularLocation>
        <location evidence="1">Membrane</location>
        <topology evidence="1">Multi-pass membrane protein</topology>
    </subcellularLocation>
</comment>
<accession>A0A3M6UU34</accession>
<name>A0A3M6UU34_POCDA</name>
<evidence type="ECO:0000256" key="4">
    <source>
        <dbReference type="ARBA" id="ARBA00022840"/>
    </source>
</evidence>
<comment type="caution">
    <text evidence="5">The sequence shown here is derived from an EMBL/GenBank/DDBJ whole genome shotgun (WGS) entry which is preliminary data.</text>
</comment>
<dbReference type="OrthoDB" id="5983367at2759"/>
<evidence type="ECO:0000256" key="2">
    <source>
        <dbReference type="ARBA" id="ARBA00009726"/>
    </source>
</evidence>
<dbReference type="GO" id="GO:0016020">
    <property type="term" value="C:membrane"/>
    <property type="evidence" value="ECO:0007669"/>
    <property type="project" value="UniProtKB-SubCell"/>
</dbReference>
<gene>
    <name evidence="5" type="ORF">pdam_00008209</name>
</gene>
<keyword evidence="6" id="KW-1185">Reference proteome</keyword>
<dbReference type="OMA" id="ITIRTEF"/>
<dbReference type="SUPFAM" id="SSF52540">
    <property type="entry name" value="P-loop containing nucleoside triphosphate hydrolases"/>
    <property type="match status" value="1"/>
</dbReference>
<dbReference type="Gene3D" id="3.40.50.300">
    <property type="entry name" value="P-loop containing nucleotide triphosphate hydrolases"/>
    <property type="match status" value="1"/>
</dbReference>
<dbReference type="AlphaFoldDB" id="A0A3M6UU34"/>
<comment type="similarity">
    <text evidence="2">Belongs to the ABC transporter superfamily. ABCC family. Conjugate transporter (TC 3.A.1.208) subfamily.</text>
</comment>
<dbReference type="PANTHER" id="PTHR24223:SF456">
    <property type="entry name" value="MULTIDRUG RESISTANCE-ASSOCIATED PROTEIN LETHAL(2)03659"/>
    <property type="match status" value="1"/>
</dbReference>
<evidence type="ECO:0000256" key="3">
    <source>
        <dbReference type="ARBA" id="ARBA00022741"/>
    </source>
</evidence>
<reference evidence="5 6" key="1">
    <citation type="journal article" date="2018" name="Sci. Rep.">
        <title>Comparative analysis of the Pocillopora damicornis genome highlights role of immune system in coral evolution.</title>
        <authorList>
            <person name="Cunning R."/>
            <person name="Bay R.A."/>
            <person name="Gillette P."/>
            <person name="Baker A.C."/>
            <person name="Traylor-Knowles N."/>
        </authorList>
    </citation>
    <scope>NUCLEOTIDE SEQUENCE [LARGE SCALE GENOMIC DNA]</scope>
    <source>
        <strain evidence="5">RSMAS</strain>
        <tissue evidence="5">Whole animal</tissue>
    </source>
</reference>
<keyword evidence="4" id="KW-0067">ATP-binding</keyword>
<dbReference type="InterPro" id="IPR050173">
    <property type="entry name" value="ABC_transporter_C-like"/>
</dbReference>
<dbReference type="GO" id="GO:0005524">
    <property type="term" value="F:ATP binding"/>
    <property type="evidence" value="ECO:0007669"/>
    <property type="project" value="UniProtKB-KW"/>
</dbReference>
<evidence type="ECO:0000256" key="1">
    <source>
        <dbReference type="ARBA" id="ARBA00004141"/>
    </source>
</evidence>
<dbReference type="Proteomes" id="UP000275408">
    <property type="component" value="Unassembled WGS sequence"/>
</dbReference>
<dbReference type="InterPro" id="IPR027417">
    <property type="entry name" value="P-loop_NTPase"/>
</dbReference>